<dbReference type="SMART" id="SM00360">
    <property type="entry name" value="RRM"/>
    <property type="match status" value="2"/>
</dbReference>
<dbReference type="SUPFAM" id="SSF54928">
    <property type="entry name" value="RNA-binding domain, RBD"/>
    <property type="match status" value="2"/>
</dbReference>
<evidence type="ECO:0000259" key="4">
    <source>
        <dbReference type="PROSITE" id="PS50102"/>
    </source>
</evidence>
<feature type="domain" description="RRM" evidence="4">
    <location>
        <begin position="25"/>
        <end position="104"/>
    </location>
</feature>
<dbReference type="Gene3D" id="3.30.70.330">
    <property type="match status" value="2"/>
</dbReference>
<sequence>MLDVVPSSELATATHISMNDGNGDFSVFVGDLGPEVDDALLETTFRTYYPSTRTAKVMVDVASQRSRGYGFVRFSIEAERDRAVAEMSGVYLGSRPIRVSVATAKRPQANYSTSAGGTSNASASTVVAGAADESANTTLFIGGLSPTVTEAELHAAFLNFGEIVYTKIPQGKGCGFVQFLTRAGAEYALSEMNGFVIGGQSIRISWGKSTGKAPPGGGGHGPPQYTSATGYYGAQAYADPYAQAYPMVQGYGPQGFAADPYAAYGTYAAVDPYAAVSGWLPVCL</sequence>
<keyword evidence="2 3" id="KW-0694">RNA-binding</keyword>
<evidence type="ECO:0000256" key="1">
    <source>
        <dbReference type="ARBA" id="ARBA00022737"/>
    </source>
</evidence>
<dbReference type="InterPro" id="IPR050825">
    <property type="entry name" value="RBM42_RBP45_47-like"/>
</dbReference>
<reference evidence="5 6" key="1">
    <citation type="submission" date="2020-02" db="EMBL/GenBank/DDBJ databases">
        <title>Draft genome sequence of Haematococcus lacustris strain NIES-144.</title>
        <authorList>
            <person name="Morimoto D."/>
            <person name="Nakagawa S."/>
            <person name="Yoshida T."/>
            <person name="Sawayama S."/>
        </authorList>
    </citation>
    <scope>NUCLEOTIDE SEQUENCE [LARGE SCALE GENOMIC DNA]</scope>
    <source>
        <strain evidence="5 6">NIES-144</strain>
    </source>
</reference>
<evidence type="ECO:0000256" key="2">
    <source>
        <dbReference type="ARBA" id="ARBA00022884"/>
    </source>
</evidence>
<gene>
    <name evidence="5" type="ORF">HaLaN_15721</name>
</gene>
<comment type="caution">
    <text evidence="5">The sequence shown here is derived from an EMBL/GenBank/DDBJ whole genome shotgun (WGS) entry which is preliminary data.</text>
</comment>
<keyword evidence="1" id="KW-0677">Repeat</keyword>
<dbReference type="PANTHER" id="PTHR47640">
    <property type="entry name" value="TRNA SELENOCYSTEINE 1-ASSOCIATED PROTEIN 1-RELATED-RELATED"/>
    <property type="match status" value="1"/>
</dbReference>
<dbReference type="PANTHER" id="PTHR47640:SF10">
    <property type="entry name" value="TRNA SELENOCYSTEINE 1-ASSOCIATED PROTEIN 1-RELATED"/>
    <property type="match status" value="1"/>
</dbReference>
<dbReference type="InterPro" id="IPR035979">
    <property type="entry name" value="RBD_domain_sf"/>
</dbReference>
<dbReference type="InterPro" id="IPR000504">
    <property type="entry name" value="RRM_dom"/>
</dbReference>
<evidence type="ECO:0000313" key="5">
    <source>
        <dbReference type="EMBL" id="GFH18854.1"/>
    </source>
</evidence>
<feature type="domain" description="RRM" evidence="4">
    <location>
        <begin position="137"/>
        <end position="209"/>
    </location>
</feature>
<protein>
    <recommendedName>
        <fullName evidence="4">RRM domain-containing protein</fullName>
    </recommendedName>
</protein>
<keyword evidence="6" id="KW-1185">Reference proteome</keyword>
<name>A0A699ZJ55_HAELA</name>
<dbReference type="GO" id="GO:0005829">
    <property type="term" value="C:cytosol"/>
    <property type="evidence" value="ECO:0007669"/>
    <property type="project" value="TreeGrafter"/>
</dbReference>
<dbReference type="GO" id="GO:0003729">
    <property type="term" value="F:mRNA binding"/>
    <property type="evidence" value="ECO:0007669"/>
    <property type="project" value="InterPro"/>
</dbReference>
<proteinExistence type="predicted"/>
<dbReference type="EMBL" id="BLLF01001368">
    <property type="protein sequence ID" value="GFH18854.1"/>
    <property type="molecule type" value="Genomic_DNA"/>
</dbReference>
<dbReference type="AlphaFoldDB" id="A0A699ZJ55"/>
<dbReference type="Pfam" id="PF00076">
    <property type="entry name" value="RRM_1"/>
    <property type="match status" value="2"/>
</dbReference>
<dbReference type="Proteomes" id="UP000485058">
    <property type="component" value="Unassembled WGS sequence"/>
</dbReference>
<dbReference type="PROSITE" id="PS50102">
    <property type="entry name" value="RRM"/>
    <property type="match status" value="2"/>
</dbReference>
<dbReference type="InterPro" id="IPR012677">
    <property type="entry name" value="Nucleotide-bd_a/b_plait_sf"/>
</dbReference>
<accession>A0A699ZJ55</accession>
<evidence type="ECO:0000313" key="6">
    <source>
        <dbReference type="Proteomes" id="UP000485058"/>
    </source>
</evidence>
<evidence type="ECO:0000256" key="3">
    <source>
        <dbReference type="PROSITE-ProRule" id="PRU00176"/>
    </source>
</evidence>
<organism evidence="5 6">
    <name type="scientific">Haematococcus lacustris</name>
    <name type="common">Green alga</name>
    <name type="synonym">Haematococcus pluvialis</name>
    <dbReference type="NCBI Taxonomy" id="44745"/>
    <lineage>
        <taxon>Eukaryota</taxon>
        <taxon>Viridiplantae</taxon>
        <taxon>Chlorophyta</taxon>
        <taxon>core chlorophytes</taxon>
        <taxon>Chlorophyceae</taxon>
        <taxon>CS clade</taxon>
        <taxon>Chlamydomonadales</taxon>
        <taxon>Haematococcaceae</taxon>
        <taxon>Haematococcus</taxon>
    </lineage>
</organism>
<dbReference type="CDD" id="cd12345">
    <property type="entry name" value="RRM2_SECp43_like"/>
    <property type="match status" value="1"/>
</dbReference>
<feature type="non-terminal residue" evidence="5">
    <location>
        <position position="284"/>
    </location>
</feature>